<dbReference type="Gene3D" id="3.40.630.10">
    <property type="entry name" value="Zn peptidases"/>
    <property type="match status" value="1"/>
</dbReference>
<dbReference type="InterPro" id="IPR036264">
    <property type="entry name" value="Bact_exopeptidase_dim_dom"/>
</dbReference>
<keyword evidence="2 5" id="KW-0378">Hydrolase</keyword>
<dbReference type="PANTHER" id="PTHR11014:SF98">
    <property type="entry name" value="N-ACETYLDIAMINOPIMELATE DEACETYLASE"/>
    <property type="match status" value="1"/>
</dbReference>
<keyword evidence="3 5" id="KW-0220">Diaminopimelate biosynthesis</keyword>
<dbReference type="SUPFAM" id="SSF53187">
    <property type="entry name" value="Zn-dependent exopeptidases"/>
    <property type="match status" value="1"/>
</dbReference>
<dbReference type="EC" id="3.5.1.47" evidence="5"/>
<evidence type="ECO:0000256" key="2">
    <source>
        <dbReference type="ARBA" id="ARBA00022801"/>
    </source>
</evidence>
<comment type="similarity">
    <text evidence="5">Belongs to the peptidase M20A family. N-acetyldiaminopimelate deacetylase subfamily.</text>
</comment>
<reference evidence="8 9" key="1">
    <citation type="journal article" date="2015" name="Genome Announc.">
        <title>Expanding the biotechnology potential of lactobacilli through comparative genomics of 213 strains and associated genera.</title>
        <authorList>
            <person name="Sun Z."/>
            <person name="Harris H.M."/>
            <person name="McCann A."/>
            <person name="Guo C."/>
            <person name="Argimon S."/>
            <person name="Zhang W."/>
            <person name="Yang X."/>
            <person name="Jeffery I.B."/>
            <person name="Cooney J.C."/>
            <person name="Kagawa T.F."/>
            <person name="Liu W."/>
            <person name="Song Y."/>
            <person name="Salvetti E."/>
            <person name="Wrobel A."/>
            <person name="Rasinkangas P."/>
            <person name="Parkhill J."/>
            <person name="Rea M.C."/>
            <person name="O'Sullivan O."/>
            <person name="Ritari J."/>
            <person name="Douillard F.P."/>
            <person name="Paul Ross R."/>
            <person name="Yang R."/>
            <person name="Briner A.E."/>
            <person name="Felis G.E."/>
            <person name="de Vos W.M."/>
            <person name="Barrangou R."/>
            <person name="Klaenhammer T.R."/>
            <person name="Caufield P.W."/>
            <person name="Cui Y."/>
            <person name="Zhang H."/>
            <person name="O'Toole P.W."/>
        </authorList>
    </citation>
    <scope>NUCLEOTIDE SEQUENCE [LARGE SCALE GENOMIC DNA]</scope>
    <source>
        <strain evidence="8 9">DSM 20634</strain>
    </source>
</reference>
<dbReference type="EMBL" id="AYYY01000027">
    <property type="protein sequence ID" value="KRM61353.1"/>
    <property type="molecule type" value="Genomic_DNA"/>
</dbReference>
<name>A0A0R2AC98_9LACO</name>
<proteinExistence type="inferred from homology"/>
<evidence type="ECO:0000259" key="7">
    <source>
        <dbReference type="Pfam" id="PF07687"/>
    </source>
</evidence>
<evidence type="ECO:0000313" key="9">
    <source>
        <dbReference type="Proteomes" id="UP000051733"/>
    </source>
</evidence>
<keyword evidence="4 5" id="KW-0457">Lysine biosynthesis</keyword>
<dbReference type="Pfam" id="PF07687">
    <property type="entry name" value="M20_dimer"/>
    <property type="match status" value="1"/>
</dbReference>
<feature type="binding site" evidence="6">
    <location>
        <position position="99"/>
    </location>
    <ligand>
        <name>Mn(2+)</name>
        <dbReference type="ChEBI" id="CHEBI:29035"/>
        <label>2</label>
    </ligand>
</feature>
<dbReference type="PATRIC" id="fig|1423813.3.peg.1817"/>
<comment type="catalytic activity">
    <reaction evidence="5">
        <text>N-acetyl-(2S,6S)-2,6-diaminopimelate + H2O = (2S,6S)-2,6-diaminopimelate + acetate</text>
        <dbReference type="Rhea" id="RHEA:20405"/>
        <dbReference type="ChEBI" id="CHEBI:15377"/>
        <dbReference type="ChEBI" id="CHEBI:30089"/>
        <dbReference type="ChEBI" id="CHEBI:57609"/>
        <dbReference type="ChEBI" id="CHEBI:58767"/>
        <dbReference type="EC" id="3.5.1.47"/>
    </reaction>
</comment>
<comment type="pathway">
    <text evidence="5">Amino-acid biosynthesis; L-lysine biosynthesis via DAP pathway; LL-2,6-diaminopimelate from (S)-tetrahydrodipicolinate (acetylase route): step 3/3.</text>
</comment>
<dbReference type="Gene3D" id="3.30.70.360">
    <property type="match status" value="1"/>
</dbReference>
<dbReference type="Proteomes" id="UP000051733">
    <property type="component" value="Unassembled WGS sequence"/>
</dbReference>
<dbReference type="OrthoDB" id="9776731at2"/>
<feature type="domain" description="Peptidase M20 dimerisation" evidence="7">
    <location>
        <begin position="179"/>
        <end position="275"/>
    </location>
</feature>
<evidence type="ECO:0000256" key="5">
    <source>
        <dbReference type="HAMAP-Rule" id="MF_01692"/>
    </source>
</evidence>
<dbReference type="GO" id="GO:0046872">
    <property type="term" value="F:metal ion binding"/>
    <property type="evidence" value="ECO:0007669"/>
    <property type="project" value="UniProtKB-KW"/>
</dbReference>
<evidence type="ECO:0000313" key="8">
    <source>
        <dbReference type="EMBL" id="KRM61353.1"/>
    </source>
</evidence>
<dbReference type="UniPathway" id="UPA00034">
    <property type="reaction ID" value="UER00024"/>
</dbReference>
<dbReference type="InterPro" id="IPR002933">
    <property type="entry name" value="Peptidase_M20"/>
</dbReference>
<dbReference type="InterPro" id="IPR023905">
    <property type="entry name" value="AcetylDAP_deacetylase"/>
</dbReference>
<dbReference type="PANTHER" id="PTHR11014">
    <property type="entry name" value="PEPTIDASE M20 FAMILY MEMBER"/>
    <property type="match status" value="1"/>
</dbReference>
<dbReference type="AlphaFoldDB" id="A0A0R2AC98"/>
<gene>
    <name evidence="8" type="ORF">FC26_GL001789</name>
</gene>
<dbReference type="GO" id="GO:0019877">
    <property type="term" value="P:diaminopimelate biosynthetic process"/>
    <property type="evidence" value="ECO:0007669"/>
    <property type="project" value="UniProtKB-UniRule"/>
</dbReference>
<feature type="binding site" evidence="6">
    <location>
        <position position="159"/>
    </location>
    <ligand>
        <name>Mn(2+)</name>
        <dbReference type="ChEBI" id="CHEBI:29035"/>
        <label>2</label>
    </ligand>
</feature>
<feature type="active site" evidence="5">
    <location>
        <position position="74"/>
    </location>
</feature>
<sequence length="382" mass="41968">MTLSNNQLLEIYRHLHQYPELGLEEFKTHDFLNTVIGQMPQDFLTVKTVTQLPTAILVKVAGRDHSKRIGYRTDIDALPVTEETGLSFKSKHEGISHACGHDIHMTVALGVLSYFADHQPQYDLIFIFQPSEENHSGGMQLYQSGALDEWMPDEIYALHDNPQLPAGAIGCLNGTLFAGTCEIHADFYGKSGHAAYPHNANDMVVAASAFVMQIQSVVSRSVDPIQGGVVTLGHLTAGDTGNVIAGHAHIDGTIRALTQDNNRLMQQRVRSIAEGVALTYGCQVDLTLHQGGYLPVENNPAITADFIDYMSHQTDVNFIETKPAMTGEDFGYLISKIPGTMFWLGVDSPYSLHSEKMAPNTAAIEPGIRAITGYFEHRFNTI</sequence>
<dbReference type="InterPro" id="IPR011650">
    <property type="entry name" value="Peptidase_M20_dimer"/>
</dbReference>
<feature type="binding site" evidence="6">
    <location>
        <position position="101"/>
    </location>
    <ligand>
        <name>Mn(2+)</name>
        <dbReference type="ChEBI" id="CHEBI:29035"/>
        <label>2</label>
    </ligand>
</feature>
<comment type="caution">
    <text evidence="8">The sequence shown here is derived from an EMBL/GenBank/DDBJ whole genome shotgun (WGS) entry which is preliminary data.</text>
</comment>
<dbReference type="RefSeq" id="WP_057779123.1">
    <property type="nucleotide sequence ID" value="NZ_AYYY01000027.1"/>
</dbReference>
<keyword evidence="1 5" id="KW-0028">Amino-acid biosynthesis</keyword>
<dbReference type="GO" id="GO:0009089">
    <property type="term" value="P:lysine biosynthetic process via diaminopimelate"/>
    <property type="evidence" value="ECO:0007669"/>
    <property type="project" value="UniProtKB-UniRule"/>
</dbReference>
<evidence type="ECO:0000256" key="1">
    <source>
        <dbReference type="ARBA" id="ARBA00022605"/>
    </source>
</evidence>
<feature type="active site" description="Proton acceptor" evidence="5">
    <location>
        <position position="133"/>
    </location>
</feature>
<dbReference type="PIRSF" id="PIRSF005962">
    <property type="entry name" value="Pept_M20D_amidohydro"/>
    <property type="match status" value="1"/>
</dbReference>
<keyword evidence="6" id="KW-0464">Manganese</keyword>
<dbReference type="InterPro" id="IPR017439">
    <property type="entry name" value="Amidohydrolase"/>
</dbReference>
<evidence type="ECO:0000256" key="3">
    <source>
        <dbReference type="ARBA" id="ARBA00022915"/>
    </source>
</evidence>
<feature type="binding site" evidence="6">
    <location>
        <position position="353"/>
    </location>
    <ligand>
        <name>Mn(2+)</name>
        <dbReference type="ChEBI" id="CHEBI:29035"/>
        <label>2</label>
    </ligand>
</feature>
<comment type="function">
    <text evidence="5">Catalyzes the conversion of N-acetyl-diaminopimelate to diaminopimelate and acetate.</text>
</comment>
<dbReference type="STRING" id="1423813.FC26_GL001789"/>
<dbReference type="GO" id="GO:0050118">
    <property type="term" value="F:N-acetyldiaminopimelate deacetylase activity"/>
    <property type="evidence" value="ECO:0007669"/>
    <property type="project" value="UniProtKB-UniRule"/>
</dbReference>
<dbReference type="FunFam" id="3.30.70.360:FF:000001">
    <property type="entry name" value="N-acetyldiaminopimelate deacetylase"/>
    <property type="match status" value="1"/>
</dbReference>
<evidence type="ECO:0000256" key="4">
    <source>
        <dbReference type="ARBA" id="ARBA00023154"/>
    </source>
</evidence>
<organism evidence="8 9">
    <name type="scientific">Paucilactobacillus vaccinostercus DSM 20634</name>
    <dbReference type="NCBI Taxonomy" id="1423813"/>
    <lineage>
        <taxon>Bacteria</taxon>
        <taxon>Bacillati</taxon>
        <taxon>Bacillota</taxon>
        <taxon>Bacilli</taxon>
        <taxon>Lactobacillales</taxon>
        <taxon>Lactobacillaceae</taxon>
        <taxon>Paucilactobacillus</taxon>
    </lineage>
</organism>
<keyword evidence="9" id="KW-1185">Reference proteome</keyword>
<protein>
    <recommendedName>
        <fullName evidence="5">N-acetyldiaminopimelate deacetylase</fullName>
        <ecNumber evidence="5">3.5.1.47</ecNumber>
    </recommendedName>
</protein>
<accession>A0A0R2AC98</accession>
<comment type="cofactor">
    <cofactor evidence="6">
        <name>Mn(2+)</name>
        <dbReference type="ChEBI" id="CHEBI:29035"/>
    </cofactor>
    <text evidence="6">The Mn(2+) ion enhances activity.</text>
</comment>
<keyword evidence="6" id="KW-0479">Metal-binding</keyword>
<dbReference type="CDD" id="cd05670">
    <property type="entry name" value="M20_Acy1_YkuR-like"/>
    <property type="match status" value="1"/>
</dbReference>
<feature type="binding site" evidence="6">
    <location>
        <position position="133"/>
    </location>
    <ligand>
        <name>Mn(2+)</name>
        <dbReference type="ChEBI" id="CHEBI:29035"/>
        <label>2</label>
    </ligand>
</feature>
<evidence type="ECO:0000256" key="6">
    <source>
        <dbReference type="PIRSR" id="PIRSR005962-1"/>
    </source>
</evidence>
<dbReference type="NCBIfam" id="TIGR01891">
    <property type="entry name" value="amidohydrolases"/>
    <property type="match status" value="1"/>
</dbReference>
<dbReference type="Pfam" id="PF01546">
    <property type="entry name" value="Peptidase_M20"/>
    <property type="match status" value="1"/>
</dbReference>
<dbReference type="SUPFAM" id="SSF55031">
    <property type="entry name" value="Bacterial exopeptidase dimerisation domain"/>
    <property type="match status" value="1"/>
</dbReference>
<dbReference type="HAMAP" id="MF_01692">
    <property type="entry name" value="DapEL"/>
    <property type="match status" value="1"/>
</dbReference>